<dbReference type="Gene3D" id="3.40.50.620">
    <property type="entry name" value="HUPs"/>
    <property type="match status" value="1"/>
</dbReference>
<dbReference type="SUPFAM" id="SSF52402">
    <property type="entry name" value="Adenine nucleotide alpha hydrolases-like"/>
    <property type="match status" value="1"/>
</dbReference>
<gene>
    <name evidence="2" type="ordered locus">Hhal_1559</name>
</gene>
<dbReference type="SUPFAM" id="SSF56235">
    <property type="entry name" value="N-terminal nucleophile aminohydrolases (Ntn hydrolases)"/>
    <property type="match status" value="1"/>
</dbReference>
<reference evidence="2 3" key="2">
    <citation type="journal article" date="2013" name="Stand. Genomic Sci.">
        <title>Complete genome sequence of Halorhodospira halophila SL1.</title>
        <authorList>
            <person name="Challacombe J.F."/>
            <person name="Majid S."/>
            <person name="Deole R."/>
            <person name="Brettin T.S."/>
            <person name="Bruce D."/>
            <person name="Delano S.F."/>
            <person name="Detter J.C."/>
            <person name="Gleasner C.D."/>
            <person name="Han C.S."/>
            <person name="Misra M."/>
            <person name="Reitenga K.G."/>
            <person name="Mikhailova N."/>
            <person name="Woyke T."/>
            <person name="Pitluck S."/>
            <person name="Nolan M."/>
            <person name="Land M.L."/>
            <person name="Saunders E."/>
            <person name="Tapia R."/>
            <person name="Lapidus A."/>
            <person name="Ivanova N."/>
            <person name="Hoff W.D."/>
        </authorList>
    </citation>
    <scope>NUCLEOTIDE SEQUENCE [LARGE SCALE GENOMIC DNA]</scope>
    <source>
        <strain evidence="3">DSM 244 / SL1</strain>
    </source>
</reference>
<accession>A1WXB1</accession>
<evidence type="ECO:0000313" key="2">
    <source>
        <dbReference type="EMBL" id="ABM62323.1"/>
    </source>
</evidence>
<sequence length="481" mass="54124">MYCLIDQHGAMSGHPSHQLAFDKADDEPTLLAWWAFDGECLQIQADRLGVIPLFHGVLPTGGYVVSDSLLEACSLAGQPLDLDHAAIAVFLRLGYYLGEDTPFRALRVLAPGERIHFTPRRLTRHVPDLPIMAPRALPRDAAIREYDSLFSEAIRARSVGTQLKTLPLSGGRDSRHILLELDRLGRRPERAVISARSGTDDTDRAVTLAKYLDLDIDLVTQPEDFFALEKEKNRRNHFLTDENAWYLPIAQHLQGTVLDGLGGDVLSNGYGFKRRLASLMADNRLSEAASFLLPSTASTKVLKPFYRDQWSRTVAMNRLHAELARHAKAPNPVASFLFWNRTRREVALIPLTLIAPRADVALPYLDASLLDFFLSLPAEDFGEPGFHDEVLATTYPKASQLPYATKKKATGQRWARIKRSRAYHQQLRAAFDLYRHGHLVGHGCLPYLLESFITGHDRPISWPFRPLHPLEQLLEHTAVRM</sequence>
<protein>
    <recommendedName>
        <fullName evidence="1">Asparagine synthetase domain-containing protein</fullName>
    </recommendedName>
</protein>
<dbReference type="eggNOG" id="COG0367">
    <property type="taxonomic scope" value="Bacteria"/>
</dbReference>
<evidence type="ECO:0000313" key="3">
    <source>
        <dbReference type="Proteomes" id="UP000000647"/>
    </source>
</evidence>
<dbReference type="RefSeq" id="WP_011814345.1">
    <property type="nucleotide sequence ID" value="NC_008789.1"/>
</dbReference>
<dbReference type="OrthoDB" id="4897717at2"/>
<reference evidence="3" key="1">
    <citation type="submission" date="2006-12" db="EMBL/GenBank/DDBJ databases">
        <title>Complete sequence of Halorhodospira halophila SL1.</title>
        <authorList>
            <consortium name="US DOE Joint Genome Institute"/>
            <person name="Copeland A."/>
            <person name="Lucas S."/>
            <person name="Lapidus A."/>
            <person name="Barry K."/>
            <person name="Detter J.C."/>
            <person name="Glavina del Rio T."/>
            <person name="Hammon N."/>
            <person name="Israni S."/>
            <person name="Dalin E."/>
            <person name="Tice H."/>
            <person name="Pitluck S."/>
            <person name="Saunders E."/>
            <person name="Brettin T."/>
            <person name="Bruce D."/>
            <person name="Han C."/>
            <person name="Tapia R."/>
            <person name="Schmutz J."/>
            <person name="Larimer F."/>
            <person name="Land M."/>
            <person name="Hauser L."/>
            <person name="Kyrpides N."/>
            <person name="Mikhailova N."/>
            <person name="Hoff W."/>
            <person name="Richardson P."/>
        </authorList>
    </citation>
    <scope>NUCLEOTIDE SEQUENCE [LARGE SCALE GENOMIC DNA]</scope>
    <source>
        <strain evidence="3">DSM 244 / SL1</strain>
    </source>
</reference>
<dbReference type="AlphaFoldDB" id="A1WXB1"/>
<dbReference type="HOGENOM" id="CLU_525587_0_0_6"/>
<name>A1WXB1_HALHL</name>
<dbReference type="KEGG" id="hha:Hhal_1559"/>
<dbReference type="GO" id="GO:0006529">
    <property type="term" value="P:asparagine biosynthetic process"/>
    <property type="evidence" value="ECO:0007669"/>
    <property type="project" value="InterPro"/>
</dbReference>
<dbReference type="GO" id="GO:0004066">
    <property type="term" value="F:asparagine synthase (glutamine-hydrolyzing) activity"/>
    <property type="evidence" value="ECO:0007669"/>
    <property type="project" value="InterPro"/>
</dbReference>
<organism evidence="2 3">
    <name type="scientific">Halorhodospira halophila (strain DSM 244 / SL1)</name>
    <name type="common">Ectothiorhodospira halophila (strain DSM 244 / SL1)</name>
    <dbReference type="NCBI Taxonomy" id="349124"/>
    <lineage>
        <taxon>Bacteria</taxon>
        <taxon>Pseudomonadati</taxon>
        <taxon>Pseudomonadota</taxon>
        <taxon>Gammaproteobacteria</taxon>
        <taxon>Chromatiales</taxon>
        <taxon>Ectothiorhodospiraceae</taxon>
        <taxon>Halorhodospira</taxon>
    </lineage>
</organism>
<feature type="domain" description="Asparagine synthetase" evidence="1">
    <location>
        <begin position="146"/>
        <end position="379"/>
    </location>
</feature>
<dbReference type="InterPro" id="IPR029055">
    <property type="entry name" value="Ntn_hydrolases_N"/>
</dbReference>
<proteinExistence type="predicted"/>
<dbReference type="InterPro" id="IPR014729">
    <property type="entry name" value="Rossmann-like_a/b/a_fold"/>
</dbReference>
<dbReference type="Pfam" id="PF00733">
    <property type="entry name" value="Asn_synthase"/>
    <property type="match status" value="1"/>
</dbReference>
<dbReference type="InterPro" id="IPR001962">
    <property type="entry name" value="Asn_synthase"/>
</dbReference>
<keyword evidence="3" id="KW-1185">Reference proteome</keyword>
<evidence type="ECO:0000259" key="1">
    <source>
        <dbReference type="Pfam" id="PF00733"/>
    </source>
</evidence>
<dbReference type="Proteomes" id="UP000000647">
    <property type="component" value="Chromosome"/>
</dbReference>
<dbReference type="EMBL" id="CP000544">
    <property type="protein sequence ID" value="ABM62323.1"/>
    <property type="molecule type" value="Genomic_DNA"/>
</dbReference>
<dbReference type="STRING" id="349124.Hhal_1559"/>